<dbReference type="Proteomes" id="UP000035540">
    <property type="component" value="Chromosome"/>
</dbReference>
<gene>
    <name evidence="3" type="ORF">CTEST_02150</name>
</gene>
<dbReference type="KEGG" id="cted:CTEST_02150"/>
<dbReference type="GO" id="GO:0000028">
    <property type="term" value="P:ribosomal small subunit assembly"/>
    <property type="evidence" value="ECO:0007669"/>
    <property type="project" value="TreeGrafter"/>
</dbReference>
<dbReference type="RefSeq" id="WP_047252330.1">
    <property type="nucleotide sequence ID" value="NZ_CP011545.1"/>
</dbReference>
<keyword evidence="1" id="KW-1133">Transmembrane helix</keyword>
<dbReference type="PANTHER" id="PTHR42698:SF1">
    <property type="entry name" value="GTPASE ERA, MITOCHONDRIAL"/>
    <property type="match status" value="1"/>
</dbReference>
<sequence length="530" mass="56937">MFTKKKSLSERLDALATAAELGEPYLSPAEHASLTRVSAAAAERRALSGEHTVVGFFGATGSGKTSLFNAVVGEDLGVTAARRPTTSSPLAAVWQPEGAEELLDWLGVEDRRNRPGEFSAGAGGLILLDLPDFDSVEPRHREIATRLAGQVDVLVWVTDPEKYADSVIHDQFIRPHASHSSVTLAVLNKADKLTADDRRSVAASLQQLLNDDGLRKVSVIATSARTGLGVDDLRQAIARVAARRSAQQARIEADITTSISRWTDSPGVRKVPDSAKREMDGLLSDAVGTDQLAGVTAAAYRKRLGQKTGWLLTSWLLRLRPDPLRRLGLREEADDTGVHRTSLPSLDASGRAIAHRGVRGYAAAVAEGLPERWGGAIVDRTEAIADKLPETLDRAAARTKLPAQPSRAWGIVTVLQWLALLGALVGVGWYLLAAFLPGALYPLMDDIIPQIEGWPIPTLLILGGVLLGILLGLFTSVFGVAISGGVKRRTRKALRREVATISAQEVQAPLLEIRQRYAEFLAAIKAASYS</sequence>
<feature type="domain" description="G" evidence="2">
    <location>
        <begin position="54"/>
        <end position="171"/>
    </location>
</feature>
<protein>
    <submittedName>
        <fullName evidence="3">50S ribosome-binding GTPase</fullName>
    </submittedName>
</protein>
<evidence type="ECO:0000313" key="3">
    <source>
        <dbReference type="EMBL" id="AKK07885.1"/>
    </source>
</evidence>
<dbReference type="GO" id="GO:0019843">
    <property type="term" value="F:rRNA binding"/>
    <property type="evidence" value="ECO:0007669"/>
    <property type="project" value="TreeGrafter"/>
</dbReference>
<dbReference type="AlphaFoldDB" id="A0A0G3H577"/>
<name>A0A0G3H577_9CORY</name>
<dbReference type="InterPro" id="IPR027417">
    <property type="entry name" value="P-loop_NTPase"/>
</dbReference>
<reference evidence="3 4" key="1">
    <citation type="journal article" date="2015" name="Genome Announc.">
        <title>Complete Genome Sequence of the Type Strain Corynebacterium testudinoris DSM 44614, Recovered from Necrotic Lesions in the Mouth of a Tortoise.</title>
        <authorList>
            <person name="Ruckert C."/>
            <person name="Kriete M."/>
            <person name="Jaenicke S."/>
            <person name="Winkler A."/>
            <person name="Tauch A."/>
        </authorList>
    </citation>
    <scope>NUCLEOTIDE SEQUENCE [LARGE SCALE GENOMIC DNA]</scope>
    <source>
        <strain evidence="3 4">DSM 44614</strain>
    </source>
</reference>
<feature type="transmembrane region" description="Helical" evidence="1">
    <location>
        <begin position="408"/>
        <end position="436"/>
    </location>
</feature>
<keyword evidence="4" id="KW-1185">Reference proteome</keyword>
<reference evidence="4" key="2">
    <citation type="submission" date="2015-05" db="EMBL/GenBank/DDBJ databases">
        <title>Complete genome sequence of Corynebacterium testudinoris DSM 44614, recovered from necrotic lesions in the mouth of a tortoise.</title>
        <authorList>
            <person name="Ruckert C."/>
            <person name="Albersmeier A."/>
            <person name="Winkler A."/>
            <person name="Tauch A."/>
        </authorList>
    </citation>
    <scope>NUCLEOTIDE SEQUENCE [LARGE SCALE GENOMIC DNA]</scope>
    <source>
        <strain evidence="4">DSM 44614</strain>
    </source>
</reference>
<dbReference type="GO" id="GO:0005525">
    <property type="term" value="F:GTP binding"/>
    <property type="evidence" value="ECO:0007669"/>
    <property type="project" value="InterPro"/>
</dbReference>
<dbReference type="SUPFAM" id="SSF52540">
    <property type="entry name" value="P-loop containing nucleoside triphosphate hydrolases"/>
    <property type="match status" value="1"/>
</dbReference>
<dbReference type="EMBL" id="CP011545">
    <property type="protein sequence ID" value="AKK07885.1"/>
    <property type="molecule type" value="Genomic_DNA"/>
</dbReference>
<evidence type="ECO:0000313" key="4">
    <source>
        <dbReference type="Proteomes" id="UP000035540"/>
    </source>
</evidence>
<keyword evidence="1" id="KW-0472">Membrane</keyword>
<dbReference type="InterPro" id="IPR005662">
    <property type="entry name" value="GTPase_Era-like"/>
</dbReference>
<dbReference type="GO" id="GO:0005829">
    <property type="term" value="C:cytosol"/>
    <property type="evidence" value="ECO:0007669"/>
    <property type="project" value="TreeGrafter"/>
</dbReference>
<accession>A0A0G3H577</accession>
<organism evidence="3 4">
    <name type="scientific">Corynebacterium testudinoris</name>
    <dbReference type="NCBI Taxonomy" id="136857"/>
    <lineage>
        <taxon>Bacteria</taxon>
        <taxon>Bacillati</taxon>
        <taxon>Actinomycetota</taxon>
        <taxon>Actinomycetes</taxon>
        <taxon>Mycobacteriales</taxon>
        <taxon>Corynebacteriaceae</taxon>
        <taxon>Corynebacterium</taxon>
    </lineage>
</organism>
<keyword evidence="1" id="KW-0812">Transmembrane</keyword>
<dbReference type="OrthoDB" id="974105at2"/>
<dbReference type="Pfam" id="PF01926">
    <property type="entry name" value="MMR_HSR1"/>
    <property type="match status" value="1"/>
</dbReference>
<dbReference type="PANTHER" id="PTHR42698">
    <property type="entry name" value="GTPASE ERA"/>
    <property type="match status" value="1"/>
</dbReference>
<evidence type="ECO:0000259" key="2">
    <source>
        <dbReference type="Pfam" id="PF01926"/>
    </source>
</evidence>
<dbReference type="InterPro" id="IPR006073">
    <property type="entry name" value="GTP-bd"/>
</dbReference>
<feature type="transmembrane region" description="Helical" evidence="1">
    <location>
        <begin position="456"/>
        <end position="486"/>
    </location>
</feature>
<dbReference type="PATRIC" id="fig|136857.5.peg.420"/>
<dbReference type="GO" id="GO:0043024">
    <property type="term" value="F:ribosomal small subunit binding"/>
    <property type="evidence" value="ECO:0007669"/>
    <property type="project" value="TreeGrafter"/>
</dbReference>
<proteinExistence type="predicted"/>
<evidence type="ECO:0000256" key="1">
    <source>
        <dbReference type="SAM" id="Phobius"/>
    </source>
</evidence>
<dbReference type="STRING" id="136857.CTEST_02150"/>
<dbReference type="Gene3D" id="3.40.50.300">
    <property type="entry name" value="P-loop containing nucleotide triphosphate hydrolases"/>
    <property type="match status" value="1"/>
</dbReference>